<dbReference type="RefSeq" id="WP_110256106.1">
    <property type="nucleotide sequence ID" value="NZ_QJKB01000005.1"/>
</dbReference>
<dbReference type="OrthoDB" id="639945at2"/>
<evidence type="ECO:0000259" key="1">
    <source>
        <dbReference type="Pfam" id="PF00656"/>
    </source>
</evidence>
<feature type="domain" description="Peptidase C14 caspase" evidence="1">
    <location>
        <begin position="44"/>
        <end position="280"/>
    </location>
</feature>
<sequence>MKNFKLSLLRASQIFVNRNYLKGLGALFLKASQLFINRHHQGIKRVALLIGHPGSINEGSDGYLGGILKDLDAYREFLQSPLGGKWQEYEIFTLQSPPRYVVDMHLTLASTADYAFVVFLADGVHAPAVDATMLKINDKQTMPEHELVIPGARQTIILDYCRKKQSVQIEDESDSAENAPLLTLDHVNSRKFFDKVIMKCDPETVIARSSQHGQYACDTRSYSSQLIRQSKNFALNLKYDTYGYYPLSIAQVHVRAASVVRTQSNRQQIPVLERAKTNDTFPFCILAWKFSDS</sequence>
<evidence type="ECO:0000313" key="3">
    <source>
        <dbReference type="Proteomes" id="UP000247792"/>
    </source>
</evidence>
<gene>
    <name evidence="2" type="ORF">DFR42_105223</name>
</gene>
<dbReference type="InterPro" id="IPR011600">
    <property type="entry name" value="Pept_C14_caspase"/>
</dbReference>
<dbReference type="Pfam" id="PF00656">
    <property type="entry name" value="Peptidase_C14"/>
    <property type="match status" value="1"/>
</dbReference>
<keyword evidence="3" id="KW-1185">Reference proteome</keyword>
<dbReference type="GO" id="GO:0006508">
    <property type="term" value="P:proteolysis"/>
    <property type="evidence" value="ECO:0007669"/>
    <property type="project" value="InterPro"/>
</dbReference>
<reference evidence="2 3" key="1">
    <citation type="submission" date="2018-05" db="EMBL/GenBank/DDBJ databases">
        <title>Genomic Encyclopedia of Type Strains, Phase IV (KMG-IV): sequencing the most valuable type-strain genomes for metagenomic binning, comparative biology and taxonomic classification.</title>
        <authorList>
            <person name="Goeker M."/>
        </authorList>
    </citation>
    <scope>NUCLEOTIDE SEQUENCE [LARGE SCALE GENOMIC DNA]</scope>
    <source>
        <strain evidence="2 3">DSM 19792</strain>
    </source>
</reference>
<dbReference type="Proteomes" id="UP000247792">
    <property type="component" value="Unassembled WGS sequence"/>
</dbReference>
<proteinExistence type="predicted"/>
<dbReference type="AlphaFoldDB" id="A0A318J207"/>
<comment type="caution">
    <text evidence="2">The sequence shown here is derived from an EMBL/GenBank/DDBJ whole genome shotgun (WGS) entry which is preliminary data.</text>
</comment>
<protein>
    <recommendedName>
        <fullName evidence="1">Peptidase C14 caspase domain-containing protein</fullName>
    </recommendedName>
</protein>
<name>A0A318J207_9BURK</name>
<dbReference type="EMBL" id="QJKB01000005">
    <property type="protein sequence ID" value="PXX42565.1"/>
    <property type="molecule type" value="Genomic_DNA"/>
</dbReference>
<accession>A0A318J207</accession>
<organism evidence="2 3">
    <name type="scientific">Undibacterium pigrum</name>
    <dbReference type="NCBI Taxonomy" id="401470"/>
    <lineage>
        <taxon>Bacteria</taxon>
        <taxon>Pseudomonadati</taxon>
        <taxon>Pseudomonadota</taxon>
        <taxon>Betaproteobacteria</taxon>
        <taxon>Burkholderiales</taxon>
        <taxon>Oxalobacteraceae</taxon>
        <taxon>Undibacterium</taxon>
    </lineage>
</organism>
<dbReference type="GO" id="GO:0004197">
    <property type="term" value="F:cysteine-type endopeptidase activity"/>
    <property type="evidence" value="ECO:0007669"/>
    <property type="project" value="InterPro"/>
</dbReference>
<evidence type="ECO:0000313" key="2">
    <source>
        <dbReference type="EMBL" id="PXX42565.1"/>
    </source>
</evidence>